<dbReference type="InterPro" id="IPR036388">
    <property type="entry name" value="WH-like_DNA-bd_sf"/>
</dbReference>
<comment type="caution">
    <text evidence="2">The sequence shown here is derived from an EMBL/GenBank/DDBJ whole genome shotgun (WGS) entry which is preliminary data.</text>
</comment>
<keyword evidence="3" id="KW-1185">Reference proteome</keyword>
<dbReference type="InterPro" id="IPR036390">
    <property type="entry name" value="WH_DNA-bd_sf"/>
</dbReference>
<dbReference type="SUPFAM" id="SSF46785">
    <property type="entry name" value="Winged helix' DNA-binding domain"/>
    <property type="match status" value="1"/>
</dbReference>
<dbReference type="Proteomes" id="UP000763641">
    <property type="component" value="Unassembled WGS sequence"/>
</dbReference>
<dbReference type="Gene3D" id="1.10.10.10">
    <property type="entry name" value="Winged helix-like DNA-binding domain superfamily/Winged helix DNA-binding domain"/>
    <property type="match status" value="1"/>
</dbReference>
<dbReference type="RefSeq" id="WP_204200166.1">
    <property type="nucleotide sequence ID" value="NZ_JAFEMC010000006.1"/>
</dbReference>
<gene>
    <name evidence="2" type="ORF">ILT43_16930</name>
</gene>
<proteinExistence type="predicted"/>
<name>A0ABS2DDB8_9SPHN</name>
<evidence type="ECO:0000313" key="2">
    <source>
        <dbReference type="EMBL" id="MBM6578069.1"/>
    </source>
</evidence>
<dbReference type="Gene3D" id="3.30.450.20">
    <property type="entry name" value="PAS domain"/>
    <property type="match status" value="1"/>
</dbReference>
<dbReference type="SUPFAM" id="SSF55785">
    <property type="entry name" value="PYP-like sensor domain (PAS domain)"/>
    <property type="match status" value="1"/>
</dbReference>
<sequence>MLIGHSVSDADGRILTMDRALCDLLQRPERLLVGMNYADFTHSGDVVRNRSAVDALTIGQGPLRVRKRYVRGDGTLVWCEVYVSRLQSGAVGRLVGTIHRIGQGEQAEGPERLWHAAREIAKMMQLRRAELGDDLFADHAWGILLQTYLAEAEGRLIRAEELADATTMTAGMAERWLNALEAKGYIDRDCRESGIVQLSHAGVARVERLLSASAVA</sequence>
<feature type="domain" description="PAS fold" evidence="1">
    <location>
        <begin position="7"/>
        <end position="101"/>
    </location>
</feature>
<accession>A0ABS2DDB8</accession>
<evidence type="ECO:0000259" key="1">
    <source>
        <dbReference type="Pfam" id="PF00989"/>
    </source>
</evidence>
<organism evidence="2 3">
    <name type="scientific">Sphingomonas longa</name>
    <dbReference type="NCBI Taxonomy" id="2778730"/>
    <lineage>
        <taxon>Bacteria</taxon>
        <taxon>Pseudomonadati</taxon>
        <taxon>Pseudomonadota</taxon>
        <taxon>Alphaproteobacteria</taxon>
        <taxon>Sphingomonadales</taxon>
        <taxon>Sphingomonadaceae</taxon>
        <taxon>Sphingomonas</taxon>
    </lineage>
</organism>
<evidence type="ECO:0000313" key="3">
    <source>
        <dbReference type="Proteomes" id="UP000763641"/>
    </source>
</evidence>
<dbReference type="InterPro" id="IPR000014">
    <property type="entry name" value="PAS"/>
</dbReference>
<reference evidence="2 3" key="1">
    <citation type="submission" date="2020-12" db="EMBL/GenBank/DDBJ databases">
        <title>Sphingomonas sp.</title>
        <authorList>
            <person name="Kim M.K."/>
        </authorList>
    </citation>
    <scope>NUCLEOTIDE SEQUENCE [LARGE SCALE GENOMIC DNA]</scope>
    <source>
        <strain evidence="2 3">BT552</strain>
    </source>
</reference>
<dbReference type="Pfam" id="PF00989">
    <property type="entry name" value="PAS"/>
    <property type="match status" value="1"/>
</dbReference>
<dbReference type="EMBL" id="JAFEMC010000006">
    <property type="protein sequence ID" value="MBM6578069.1"/>
    <property type="molecule type" value="Genomic_DNA"/>
</dbReference>
<dbReference type="InterPro" id="IPR035965">
    <property type="entry name" value="PAS-like_dom_sf"/>
</dbReference>
<dbReference type="NCBIfam" id="TIGR00229">
    <property type="entry name" value="sensory_box"/>
    <property type="match status" value="1"/>
</dbReference>
<dbReference type="CDD" id="cd00130">
    <property type="entry name" value="PAS"/>
    <property type="match status" value="1"/>
</dbReference>
<dbReference type="InterPro" id="IPR013767">
    <property type="entry name" value="PAS_fold"/>
</dbReference>
<protein>
    <submittedName>
        <fullName evidence="2">PAS domain S-box protein</fullName>
    </submittedName>
</protein>